<dbReference type="Pfam" id="PF00085">
    <property type="entry name" value="Thioredoxin"/>
    <property type="match status" value="1"/>
</dbReference>
<dbReference type="Gene3D" id="3.40.30.10">
    <property type="entry name" value="Glutaredoxin"/>
    <property type="match status" value="1"/>
</dbReference>
<evidence type="ECO:0000256" key="2">
    <source>
        <dbReference type="SAM" id="SignalP"/>
    </source>
</evidence>
<dbReference type="CDD" id="cd02961">
    <property type="entry name" value="PDI_a_family"/>
    <property type="match status" value="1"/>
</dbReference>
<comment type="caution">
    <text evidence="4">The sequence shown here is derived from an EMBL/GenBank/DDBJ whole genome shotgun (WGS) entry which is preliminary data.</text>
</comment>
<dbReference type="PANTHER" id="PTHR45815">
    <property type="entry name" value="PROTEIN DISULFIDE-ISOMERASE A6"/>
    <property type="match status" value="1"/>
</dbReference>
<dbReference type="EMBL" id="JAHBMH010000007">
    <property type="protein sequence ID" value="KAK1939713.1"/>
    <property type="molecule type" value="Genomic_DNA"/>
</dbReference>
<evidence type="ECO:0000259" key="3">
    <source>
        <dbReference type="PROSITE" id="PS51352"/>
    </source>
</evidence>
<dbReference type="Proteomes" id="UP001195914">
    <property type="component" value="Unassembled WGS sequence"/>
</dbReference>
<protein>
    <submittedName>
        <fullName evidence="4">Thioredoxin family protein</fullName>
    </submittedName>
</protein>
<feature type="transmembrane region" description="Helical" evidence="1">
    <location>
        <begin position="180"/>
        <end position="204"/>
    </location>
</feature>
<keyword evidence="1" id="KW-0472">Membrane</keyword>
<keyword evidence="2" id="KW-0732">Signal</keyword>
<proteinExistence type="predicted"/>
<sequence length="225" mass="24596">MKAFAAIFVVLFSAFAIASENVSGIHVDTEESNVIQLTDSNFEHLTQASTGSTTGPWFVKFYAPWCSHCRHMAPAWERLAAELKGVVNVADVDATRNPNVAKRFAIKGYPTLILIDKGKMYLYKGGERSTERLAAFATAEYEKALSAPVPAPLTYFGIVADFMITGVQESQRIYDVAFRGFFIISSFSFLAGVIIGMICCVIFLSKGGNASHSSKPTKISARKQD</sequence>
<dbReference type="GO" id="GO:0015035">
    <property type="term" value="F:protein-disulfide reductase activity"/>
    <property type="evidence" value="ECO:0007669"/>
    <property type="project" value="TreeGrafter"/>
</dbReference>
<name>A0AAD9LK79_BABDI</name>
<evidence type="ECO:0000256" key="1">
    <source>
        <dbReference type="SAM" id="Phobius"/>
    </source>
</evidence>
<dbReference type="PANTHER" id="PTHR45815:SF3">
    <property type="entry name" value="PROTEIN DISULFIDE-ISOMERASE A6"/>
    <property type="match status" value="1"/>
</dbReference>
<accession>A0AAD9LK79</accession>
<feature type="signal peptide" evidence="2">
    <location>
        <begin position="1"/>
        <end position="18"/>
    </location>
</feature>
<keyword evidence="5" id="KW-1185">Reference proteome</keyword>
<keyword evidence="1" id="KW-0812">Transmembrane</keyword>
<organism evidence="4 5">
    <name type="scientific">Babesia divergens</name>
    <dbReference type="NCBI Taxonomy" id="32595"/>
    <lineage>
        <taxon>Eukaryota</taxon>
        <taxon>Sar</taxon>
        <taxon>Alveolata</taxon>
        <taxon>Apicomplexa</taxon>
        <taxon>Aconoidasida</taxon>
        <taxon>Piroplasmida</taxon>
        <taxon>Babesiidae</taxon>
        <taxon>Babesia</taxon>
    </lineage>
</organism>
<reference evidence="4" key="1">
    <citation type="journal article" date="2014" name="Nucleic Acids Res.">
        <title>The evolutionary dynamics of variant antigen genes in Babesia reveal a history of genomic innovation underlying host-parasite interaction.</title>
        <authorList>
            <person name="Jackson A.P."/>
            <person name="Otto T.D."/>
            <person name="Darby A."/>
            <person name="Ramaprasad A."/>
            <person name="Xia D."/>
            <person name="Echaide I.E."/>
            <person name="Farber M."/>
            <person name="Gahlot S."/>
            <person name="Gamble J."/>
            <person name="Gupta D."/>
            <person name="Gupta Y."/>
            <person name="Jackson L."/>
            <person name="Malandrin L."/>
            <person name="Malas T.B."/>
            <person name="Moussa E."/>
            <person name="Nair M."/>
            <person name="Reid A.J."/>
            <person name="Sanders M."/>
            <person name="Sharma J."/>
            <person name="Tracey A."/>
            <person name="Quail M.A."/>
            <person name="Weir W."/>
            <person name="Wastling J.M."/>
            <person name="Hall N."/>
            <person name="Willadsen P."/>
            <person name="Lingelbach K."/>
            <person name="Shiels B."/>
            <person name="Tait A."/>
            <person name="Berriman M."/>
            <person name="Allred D.R."/>
            <person name="Pain A."/>
        </authorList>
    </citation>
    <scope>NUCLEOTIDE SEQUENCE</scope>
    <source>
        <strain evidence="4">1802A</strain>
    </source>
</reference>
<gene>
    <name evidence="4" type="ORF">X943_002490</name>
</gene>
<keyword evidence="1" id="KW-1133">Transmembrane helix</keyword>
<dbReference type="GO" id="GO:0034976">
    <property type="term" value="P:response to endoplasmic reticulum stress"/>
    <property type="evidence" value="ECO:0007669"/>
    <property type="project" value="TreeGrafter"/>
</dbReference>
<dbReference type="SUPFAM" id="SSF52833">
    <property type="entry name" value="Thioredoxin-like"/>
    <property type="match status" value="1"/>
</dbReference>
<dbReference type="InterPro" id="IPR036249">
    <property type="entry name" value="Thioredoxin-like_sf"/>
</dbReference>
<dbReference type="PROSITE" id="PS51352">
    <property type="entry name" value="THIOREDOXIN_2"/>
    <property type="match status" value="1"/>
</dbReference>
<dbReference type="GO" id="GO:0005788">
    <property type="term" value="C:endoplasmic reticulum lumen"/>
    <property type="evidence" value="ECO:0007669"/>
    <property type="project" value="TreeGrafter"/>
</dbReference>
<dbReference type="AlphaFoldDB" id="A0AAD9LK79"/>
<feature type="chain" id="PRO_5041999608" evidence="2">
    <location>
        <begin position="19"/>
        <end position="225"/>
    </location>
</feature>
<evidence type="ECO:0000313" key="4">
    <source>
        <dbReference type="EMBL" id="KAK1939713.1"/>
    </source>
</evidence>
<feature type="domain" description="Thioredoxin" evidence="3">
    <location>
        <begin position="8"/>
        <end position="142"/>
    </location>
</feature>
<reference evidence="4" key="2">
    <citation type="submission" date="2021-05" db="EMBL/GenBank/DDBJ databases">
        <authorList>
            <person name="Pain A."/>
        </authorList>
    </citation>
    <scope>NUCLEOTIDE SEQUENCE</scope>
    <source>
        <strain evidence="4">1802A</strain>
    </source>
</reference>
<dbReference type="InterPro" id="IPR013766">
    <property type="entry name" value="Thioredoxin_domain"/>
</dbReference>
<evidence type="ECO:0000313" key="5">
    <source>
        <dbReference type="Proteomes" id="UP001195914"/>
    </source>
</evidence>